<reference evidence="2" key="1">
    <citation type="journal article" date="2022" name="Int. J. Mol. Sci.">
        <title>Draft Genome of Tanacetum Coccineum: Genomic Comparison of Closely Related Tanacetum-Family Plants.</title>
        <authorList>
            <person name="Yamashiro T."/>
            <person name="Shiraishi A."/>
            <person name="Nakayama K."/>
            <person name="Satake H."/>
        </authorList>
    </citation>
    <scope>NUCLEOTIDE SEQUENCE</scope>
</reference>
<protein>
    <submittedName>
        <fullName evidence="2">Uncharacterized protein</fullName>
    </submittedName>
</protein>
<keyword evidence="3" id="KW-1185">Reference proteome</keyword>
<accession>A0ABQ4WIE4</accession>
<sequence length="293" mass="33102">MYCSIVSTIASASSSSEYSWSESRIKSGDLNSSRLRVLKCLLNDRNSRSDVNEVVKDAEVANSMEDNSIDDLNDLNENLNNLDHDFKDIENLENAFSVQPDTIKKEKNFAQHETQKEEEVCNVHKPYIIDDTSDVSKPPVLNTSSVAHSSKCSTSFARHHKKDKKGVLLIHELNRFINVGNALGYDVSGCRKSINRMINGLIDLPIGGCYYTWMNKAGTKLNQSNDRSLMSHEKLRSIKGSIKQWHSNIKINDRNKRLEALNDLKAIDKKIDDGSANENDRENCIKLLQDIDN</sequence>
<feature type="coiled-coil region" evidence="1">
    <location>
        <begin position="65"/>
        <end position="92"/>
    </location>
</feature>
<reference evidence="2" key="2">
    <citation type="submission" date="2022-01" db="EMBL/GenBank/DDBJ databases">
        <authorList>
            <person name="Yamashiro T."/>
            <person name="Shiraishi A."/>
            <person name="Satake H."/>
            <person name="Nakayama K."/>
        </authorList>
    </citation>
    <scope>NUCLEOTIDE SEQUENCE</scope>
</reference>
<evidence type="ECO:0000256" key="1">
    <source>
        <dbReference type="SAM" id="Coils"/>
    </source>
</evidence>
<evidence type="ECO:0000313" key="3">
    <source>
        <dbReference type="Proteomes" id="UP001151760"/>
    </source>
</evidence>
<proteinExistence type="predicted"/>
<evidence type="ECO:0000313" key="2">
    <source>
        <dbReference type="EMBL" id="GJS52639.1"/>
    </source>
</evidence>
<dbReference type="EMBL" id="BQNB010008669">
    <property type="protein sequence ID" value="GJS52639.1"/>
    <property type="molecule type" value="Genomic_DNA"/>
</dbReference>
<organism evidence="2 3">
    <name type="scientific">Tanacetum coccineum</name>
    <dbReference type="NCBI Taxonomy" id="301880"/>
    <lineage>
        <taxon>Eukaryota</taxon>
        <taxon>Viridiplantae</taxon>
        <taxon>Streptophyta</taxon>
        <taxon>Embryophyta</taxon>
        <taxon>Tracheophyta</taxon>
        <taxon>Spermatophyta</taxon>
        <taxon>Magnoliopsida</taxon>
        <taxon>eudicotyledons</taxon>
        <taxon>Gunneridae</taxon>
        <taxon>Pentapetalae</taxon>
        <taxon>asterids</taxon>
        <taxon>campanulids</taxon>
        <taxon>Asterales</taxon>
        <taxon>Asteraceae</taxon>
        <taxon>Asteroideae</taxon>
        <taxon>Anthemideae</taxon>
        <taxon>Anthemidinae</taxon>
        <taxon>Tanacetum</taxon>
    </lineage>
</organism>
<name>A0ABQ4WIE4_9ASTR</name>
<gene>
    <name evidence="2" type="ORF">Tco_0626001</name>
</gene>
<comment type="caution">
    <text evidence="2">The sequence shown here is derived from an EMBL/GenBank/DDBJ whole genome shotgun (WGS) entry which is preliminary data.</text>
</comment>
<keyword evidence="1" id="KW-0175">Coiled coil</keyword>
<dbReference type="Proteomes" id="UP001151760">
    <property type="component" value="Unassembled WGS sequence"/>
</dbReference>